<protein>
    <recommendedName>
        <fullName evidence="1">Death domain-containing protein</fullName>
    </recommendedName>
</protein>
<dbReference type="GeneTree" id="ENSGT00660000097441"/>
<reference evidence="3" key="1">
    <citation type="submission" date="2003-08" db="EMBL/GenBank/DDBJ databases">
        <authorList>
            <person name="Birren B."/>
            <person name="Nusbaum C."/>
            <person name="Abebe A."/>
            <person name="Abouelleil A."/>
            <person name="Adekoya E."/>
            <person name="Ait-zahra M."/>
            <person name="Allen N."/>
            <person name="Allen T."/>
            <person name="An P."/>
            <person name="Anderson M."/>
            <person name="Anderson S."/>
            <person name="Arachchi H."/>
            <person name="Armbruster J."/>
            <person name="Bachantsang P."/>
            <person name="Baldwin J."/>
            <person name="Barry A."/>
            <person name="Bayul T."/>
            <person name="Blitshsteyn B."/>
            <person name="Bloom T."/>
            <person name="Blye J."/>
            <person name="Boguslavskiy L."/>
            <person name="Borowsky M."/>
            <person name="Boukhgalter B."/>
            <person name="Brunache A."/>
            <person name="Butler J."/>
            <person name="Calixte N."/>
            <person name="Calvo S."/>
            <person name="Camarata J."/>
            <person name="Campo K."/>
            <person name="Chang J."/>
            <person name="Cheshatsang Y."/>
            <person name="Citroen M."/>
            <person name="Collymore A."/>
            <person name="Considine T."/>
            <person name="Cook A."/>
            <person name="Cooke P."/>
            <person name="Corum B."/>
            <person name="Cuomo C."/>
            <person name="David R."/>
            <person name="Dawoe T."/>
            <person name="Degray S."/>
            <person name="Dodge S."/>
            <person name="Dooley K."/>
            <person name="Dorje P."/>
            <person name="Dorjee K."/>
            <person name="Dorris L."/>
            <person name="Duffey N."/>
            <person name="Dupes A."/>
            <person name="Elkins T."/>
            <person name="Engels R."/>
            <person name="Erickson J."/>
            <person name="Farina A."/>
            <person name="Faro S."/>
            <person name="Ferreira P."/>
            <person name="Fischer H."/>
            <person name="Fitzgerald M."/>
            <person name="Foley K."/>
            <person name="Gage D."/>
            <person name="Galagan J."/>
            <person name="Gearin G."/>
            <person name="Gnerre S."/>
            <person name="Gnirke A."/>
            <person name="Goyette A."/>
            <person name="Graham J."/>
            <person name="Grandbois E."/>
            <person name="Gyaltsen K."/>
            <person name="Hafez N."/>
            <person name="Hagopian D."/>
            <person name="Hagos B."/>
            <person name="Hall J."/>
            <person name="Hatcher B."/>
            <person name="Heller A."/>
            <person name="Higgins H."/>
            <person name="Honan T."/>
            <person name="Horn A."/>
            <person name="Houde N."/>
            <person name="Hughes L."/>
            <person name="Hulme W."/>
            <person name="Husby E."/>
            <person name="Iliev I."/>
            <person name="Jaffe D."/>
            <person name="Jones C."/>
            <person name="Kamal M."/>
            <person name="Kamat A."/>
            <person name="Kamvysselis M."/>
            <person name="Karlsson E."/>
            <person name="Kells C."/>
            <person name="Kieu A."/>
            <person name="Kisner P."/>
            <person name="Kodira C."/>
            <person name="Kulbokas E."/>
            <person name="Labutti K."/>
            <person name="Lama D."/>
            <person name="Landers T."/>
            <person name="Leger J."/>
            <person name="Levine S."/>
            <person name="Lewis D."/>
            <person name="Lewis T."/>
            <person name="Lindblad-toh K."/>
            <person name="Liu X."/>
            <person name="Lokyitsang T."/>
            <person name="Lokyitsang Y."/>
            <person name="Lucien O."/>
            <person name="Lui A."/>
            <person name="Ma L.J."/>
            <person name="Mabbitt R."/>
            <person name="Macdonald J."/>
            <person name="Maclean C."/>
            <person name="Major J."/>
            <person name="Manning J."/>
            <person name="Marabella R."/>
            <person name="Maru K."/>
            <person name="Matthews C."/>
            <person name="Mauceli E."/>
            <person name="Mccarthy M."/>
            <person name="Mcdonough S."/>
            <person name="Mcghee T."/>
            <person name="Meldrim J."/>
            <person name="Meneus L."/>
            <person name="Mesirov J."/>
            <person name="Mihalev A."/>
            <person name="Mihova T."/>
            <person name="Mikkelsen T."/>
            <person name="Mlenga V."/>
            <person name="Moru K."/>
            <person name="Mozes J."/>
            <person name="Mulrain L."/>
            <person name="Munson G."/>
            <person name="Naylor J."/>
            <person name="Newes C."/>
            <person name="Nguyen C."/>
            <person name="Nguyen N."/>
            <person name="Nguyen T."/>
            <person name="Nicol R."/>
            <person name="Nielsen C."/>
            <person name="Nizzari M."/>
            <person name="Norbu C."/>
            <person name="Norbu N."/>
            <person name="O'donnell P."/>
            <person name="Okoawo O."/>
            <person name="O'leary S."/>
            <person name="Omotosho B."/>
            <person name="O'neill K."/>
            <person name="Osman S."/>
            <person name="Parker S."/>
            <person name="Perrin D."/>
            <person name="Phunkhang P."/>
            <person name="Piqani B."/>
            <person name="Purcell S."/>
            <person name="Rachupka T."/>
            <person name="Ramasamy U."/>
            <person name="Rameau R."/>
            <person name="Ray V."/>
            <person name="Raymond C."/>
            <person name="Retta R."/>
            <person name="Richardson S."/>
            <person name="Rise C."/>
            <person name="Rodriguez J."/>
            <person name="Rogers J."/>
            <person name="Rogov P."/>
            <person name="Rutman M."/>
            <person name="Schupbach R."/>
            <person name="Seaman C."/>
            <person name="Settipalli S."/>
            <person name="Sharpe T."/>
            <person name="Sheridan J."/>
            <person name="Sherpa N."/>
            <person name="Shi J."/>
            <person name="Smirnov S."/>
            <person name="Smith C."/>
            <person name="Sougnez C."/>
            <person name="Spencer B."/>
            <person name="Stalker J."/>
            <person name="Stange-thomann N."/>
            <person name="Stavropoulos S."/>
            <person name="Stetson K."/>
            <person name="Stone C."/>
            <person name="Stone S."/>
            <person name="Stubbs M."/>
            <person name="Talamas J."/>
            <person name="Tchuinga P."/>
            <person name="Tenzing P."/>
            <person name="Tesfaye S."/>
            <person name="Theodore J."/>
            <person name="Thoulutsang Y."/>
            <person name="Topham K."/>
            <person name="Towey S."/>
            <person name="Tsamla T."/>
            <person name="Tsomo N."/>
            <person name="Vallee D."/>
            <person name="Vassiliev H."/>
            <person name="Venkataraman V."/>
            <person name="Vinson J."/>
            <person name="Vo A."/>
            <person name="Wade C."/>
            <person name="Wang S."/>
            <person name="Wangchuk T."/>
            <person name="Wangdi T."/>
            <person name="Whittaker C."/>
            <person name="Wilkinson J."/>
            <person name="Wu Y."/>
            <person name="Wyman D."/>
            <person name="Yadav S."/>
            <person name="Yang S."/>
            <person name="Yang X."/>
            <person name="Yeager S."/>
            <person name="Yee E."/>
            <person name="Young G."/>
            <person name="Zainoun J."/>
            <person name="Zembeck L."/>
            <person name="Zimmer A."/>
            <person name="Zody M."/>
            <person name="Lander E."/>
        </authorList>
    </citation>
    <scope>NUCLEOTIDE SEQUENCE [LARGE SCALE GENOMIC DNA]</scope>
</reference>
<evidence type="ECO:0000313" key="3">
    <source>
        <dbReference type="Proteomes" id="UP000007875"/>
    </source>
</evidence>
<dbReference type="GO" id="GO:0007165">
    <property type="term" value="P:signal transduction"/>
    <property type="evidence" value="ECO:0007669"/>
    <property type="project" value="InterPro"/>
</dbReference>
<dbReference type="HOGENOM" id="CLU_126631_0_0_1"/>
<dbReference type="SUPFAM" id="SSF47986">
    <property type="entry name" value="DEATH domain"/>
    <property type="match status" value="1"/>
</dbReference>
<keyword evidence="3" id="KW-1185">Reference proteome</keyword>
<dbReference type="OMA" id="HEYDIRH"/>
<reference evidence="2" key="2">
    <citation type="submission" date="2025-08" db="UniProtKB">
        <authorList>
            <consortium name="Ensembl"/>
        </authorList>
    </citation>
    <scope>IDENTIFICATION</scope>
</reference>
<proteinExistence type="predicted"/>
<evidence type="ECO:0000313" key="2">
    <source>
        <dbReference type="Ensembl" id="ENSCSAVP00000016214.1"/>
    </source>
</evidence>
<dbReference type="InterPro" id="IPR011029">
    <property type="entry name" value="DEATH-like_dom_sf"/>
</dbReference>
<reference evidence="2" key="3">
    <citation type="submission" date="2025-09" db="UniProtKB">
        <authorList>
            <consortium name="Ensembl"/>
        </authorList>
    </citation>
    <scope>IDENTIFICATION</scope>
</reference>
<feature type="domain" description="Death" evidence="1">
    <location>
        <begin position="26"/>
        <end position="99"/>
    </location>
</feature>
<dbReference type="Ensembl" id="ENSCSAVT00000016395.1">
    <property type="protein sequence ID" value="ENSCSAVP00000016214.1"/>
    <property type="gene ID" value="ENSCSAVG00000009536.1"/>
</dbReference>
<dbReference type="Gene3D" id="1.10.533.10">
    <property type="entry name" value="Death Domain, Fas"/>
    <property type="match status" value="1"/>
</dbReference>
<dbReference type="PROSITE" id="PS50017">
    <property type="entry name" value="DEATH_DOMAIN"/>
    <property type="match status" value="1"/>
</dbReference>
<dbReference type="InParanoid" id="H2ZF48"/>
<dbReference type="Proteomes" id="UP000007875">
    <property type="component" value="Unassembled WGS sequence"/>
</dbReference>
<evidence type="ECO:0000259" key="1">
    <source>
        <dbReference type="PROSITE" id="PS50017"/>
    </source>
</evidence>
<name>H2ZF48_CIOSA</name>
<dbReference type="AlphaFoldDB" id="H2ZF48"/>
<accession>H2ZF48</accession>
<sequence>MSSDRVESNIPAIFSKYIRDCNPLLWLKFVRLLGVSNNDIASLISAGDRFGDHEMKYRMLEKWKSIVGLKRDDEYSYYLKKTLDEVNTRNPHDIIYDYHRLNDNIRFARAAYKFIDKHSSVWTQVMHRLLHEADIKNITDMYH</sequence>
<organism evidence="2 3">
    <name type="scientific">Ciona savignyi</name>
    <name type="common">Pacific transparent sea squirt</name>
    <dbReference type="NCBI Taxonomy" id="51511"/>
    <lineage>
        <taxon>Eukaryota</taxon>
        <taxon>Metazoa</taxon>
        <taxon>Chordata</taxon>
        <taxon>Tunicata</taxon>
        <taxon>Ascidiacea</taxon>
        <taxon>Phlebobranchia</taxon>
        <taxon>Cionidae</taxon>
        <taxon>Ciona</taxon>
    </lineage>
</organism>
<dbReference type="InterPro" id="IPR000488">
    <property type="entry name" value="Death_dom"/>
</dbReference>